<keyword evidence="3" id="KW-1185">Reference proteome</keyword>
<comment type="caution">
    <text evidence="2">The sequence shown here is derived from an EMBL/GenBank/DDBJ whole genome shotgun (WGS) entry which is preliminary data.</text>
</comment>
<protein>
    <recommendedName>
        <fullName evidence="4">Transposase</fullName>
    </recommendedName>
</protein>
<accession>A0ABV4NMI1</accession>
<evidence type="ECO:0000313" key="2">
    <source>
        <dbReference type="EMBL" id="MFA0790618.1"/>
    </source>
</evidence>
<evidence type="ECO:0008006" key="4">
    <source>
        <dbReference type="Google" id="ProtNLM"/>
    </source>
</evidence>
<evidence type="ECO:0000313" key="3">
    <source>
        <dbReference type="Proteomes" id="UP001569414"/>
    </source>
</evidence>
<proteinExistence type="predicted"/>
<dbReference type="Proteomes" id="UP001569414">
    <property type="component" value="Unassembled WGS sequence"/>
</dbReference>
<name>A0ABV4NMI1_9GAMM</name>
<reference evidence="2 3" key="1">
    <citation type="submission" date="2024-08" db="EMBL/GenBank/DDBJ databases">
        <authorList>
            <person name="Ishaq N."/>
        </authorList>
    </citation>
    <scope>NUCLEOTIDE SEQUENCE [LARGE SCALE GENOMIC DNA]</scope>
    <source>
        <strain evidence="2 3">JCM 30400</strain>
    </source>
</reference>
<gene>
    <name evidence="2" type="ORF">ACCI51_08660</name>
</gene>
<sequence length="110" mass="12807">MKSLFIYFDLQLDAKGYGAQEEQMVDASFISSLKQCNSREENEKIKSGKIPKSIRKNPNVKRHKDLDAHWTKKKTRHIRRQEPRPRRQQALTNSRSGGYLYRGTQLTGVS</sequence>
<evidence type="ECO:0000256" key="1">
    <source>
        <dbReference type="SAM" id="MobiDB-lite"/>
    </source>
</evidence>
<organism evidence="2 3">
    <name type="scientific">Microbulbifer echini</name>
    <dbReference type="NCBI Taxonomy" id="1529067"/>
    <lineage>
        <taxon>Bacteria</taxon>
        <taxon>Pseudomonadati</taxon>
        <taxon>Pseudomonadota</taxon>
        <taxon>Gammaproteobacteria</taxon>
        <taxon>Cellvibrionales</taxon>
        <taxon>Microbulbiferaceae</taxon>
        <taxon>Microbulbifer</taxon>
    </lineage>
</organism>
<dbReference type="EMBL" id="JBGMEL010000007">
    <property type="protein sequence ID" value="MFA0790618.1"/>
    <property type="molecule type" value="Genomic_DNA"/>
</dbReference>
<feature type="region of interest" description="Disordered" evidence="1">
    <location>
        <begin position="71"/>
        <end position="110"/>
    </location>
</feature>
<dbReference type="RefSeq" id="WP_371843300.1">
    <property type="nucleotide sequence ID" value="NZ_JBGMEL010000007.1"/>
</dbReference>